<protein>
    <recommendedName>
        <fullName evidence="5">tRNA pseudouridine synthase B</fullName>
        <ecNumber evidence="5">5.4.99.25</ecNumber>
    </recommendedName>
    <alternativeName>
        <fullName evidence="5">tRNA pseudouridine(55) synthase</fullName>
        <shortName evidence="5">Psi55 synthase</shortName>
    </alternativeName>
    <alternativeName>
        <fullName evidence="5">tRNA pseudouridylate synthase</fullName>
    </alternativeName>
    <alternativeName>
        <fullName evidence="5">tRNA-uridine isomerase</fullName>
    </alternativeName>
</protein>
<evidence type="ECO:0000313" key="8">
    <source>
        <dbReference type="EMBL" id="MBL4934890.1"/>
    </source>
</evidence>
<keyword evidence="3 5" id="KW-0819">tRNA processing</keyword>
<dbReference type="EC" id="5.4.99.25" evidence="5"/>
<comment type="similarity">
    <text evidence="2 5">Belongs to the pseudouridine synthase TruB family. Type 1 subfamily.</text>
</comment>
<feature type="active site" description="Nucleophile" evidence="5">
    <location>
        <position position="38"/>
    </location>
</feature>
<dbReference type="Pfam" id="PF01509">
    <property type="entry name" value="TruB_N"/>
    <property type="match status" value="1"/>
</dbReference>
<dbReference type="PANTHER" id="PTHR13767:SF2">
    <property type="entry name" value="PSEUDOURIDYLATE SYNTHASE TRUB1"/>
    <property type="match status" value="1"/>
</dbReference>
<dbReference type="NCBIfam" id="TIGR00431">
    <property type="entry name" value="TruB"/>
    <property type="match status" value="1"/>
</dbReference>
<dbReference type="Gene3D" id="3.30.2350.10">
    <property type="entry name" value="Pseudouridine synthase"/>
    <property type="match status" value="1"/>
</dbReference>
<keyword evidence="4 5" id="KW-0413">Isomerase</keyword>
<evidence type="ECO:0000256" key="2">
    <source>
        <dbReference type="ARBA" id="ARBA00005642"/>
    </source>
</evidence>
<evidence type="ECO:0000256" key="1">
    <source>
        <dbReference type="ARBA" id="ARBA00000385"/>
    </source>
</evidence>
<comment type="catalytic activity">
    <reaction evidence="1 5">
        <text>uridine(55) in tRNA = pseudouridine(55) in tRNA</text>
        <dbReference type="Rhea" id="RHEA:42532"/>
        <dbReference type="Rhea" id="RHEA-COMP:10101"/>
        <dbReference type="Rhea" id="RHEA-COMP:10102"/>
        <dbReference type="ChEBI" id="CHEBI:65314"/>
        <dbReference type="ChEBI" id="CHEBI:65315"/>
        <dbReference type="EC" id="5.4.99.25"/>
    </reaction>
</comment>
<dbReference type="InterPro" id="IPR020103">
    <property type="entry name" value="PsdUridine_synth_cat_dom_sf"/>
</dbReference>
<accession>A0ABS1T6C7</accession>
<gene>
    <name evidence="5 8" type="primary">truB</name>
    <name evidence="8" type="ORF">JK636_03860</name>
</gene>
<name>A0ABS1T6C7_9CLOT</name>
<dbReference type="Pfam" id="PF16198">
    <property type="entry name" value="TruB_C_2"/>
    <property type="match status" value="1"/>
</dbReference>
<feature type="domain" description="Pseudouridine synthase II N-terminal" evidence="6">
    <location>
        <begin position="24"/>
        <end position="170"/>
    </location>
</feature>
<comment type="caution">
    <text evidence="8">The sequence shown here is derived from an EMBL/GenBank/DDBJ whole genome shotgun (WGS) entry which is preliminary data.</text>
</comment>
<comment type="function">
    <text evidence="5">Responsible for synthesis of pseudouridine from uracil-55 in the psi GC loop of transfer RNAs.</text>
</comment>
<keyword evidence="9" id="KW-1185">Reference proteome</keyword>
<evidence type="ECO:0000259" key="6">
    <source>
        <dbReference type="Pfam" id="PF01509"/>
    </source>
</evidence>
<evidence type="ECO:0000256" key="4">
    <source>
        <dbReference type="ARBA" id="ARBA00023235"/>
    </source>
</evidence>
<feature type="domain" description="tRNA pseudouridylate synthase B C-terminal" evidence="7">
    <location>
        <begin position="171"/>
        <end position="212"/>
    </location>
</feature>
<evidence type="ECO:0000313" key="9">
    <source>
        <dbReference type="Proteomes" id="UP000632377"/>
    </source>
</evidence>
<dbReference type="InterPro" id="IPR014780">
    <property type="entry name" value="tRNA_psdUridine_synth_TruB"/>
</dbReference>
<dbReference type="InterPro" id="IPR002501">
    <property type="entry name" value="PsdUridine_synth_N"/>
</dbReference>
<dbReference type="CDD" id="cd02573">
    <property type="entry name" value="PseudoU_synth_EcTruB"/>
    <property type="match status" value="1"/>
</dbReference>
<dbReference type="SUPFAM" id="SSF55120">
    <property type="entry name" value="Pseudouridine synthase"/>
    <property type="match status" value="1"/>
</dbReference>
<sequence>MDGVLNIYKPSGISSFDVVRKIMKLCNTRKVGHTGTLDPLASGVLPICVGKATKIVDYLMSETKTYRAQLKLGITTDTYDREGSIISEKKVNISEEAILRIFNQYIGEIEQEPPMYSALKVNGKRLYELARQGIVIERNKRNITIFDITIEDISLPIITFIVTCSKGTYIRSLCHDIGNNLGTGGIMWNLERTQTGNFKKENSIDFYSLDEEIISKNILQIEHSLNIFDKVSFSNKYEKLLLNGVKIKNTFIINSIDMDKILRVYVDTNKFIGLGKRDEEGFKIIKLLV</sequence>
<dbReference type="InterPro" id="IPR032819">
    <property type="entry name" value="TruB_C"/>
</dbReference>
<evidence type="ECO:0000259" key="7">
    <source>
        <dbReference type="Pfam" id="PF16198"/>
    </source>
</evidence>
<dbReference type="HAMAP" id="MF_01080">
    <property type="entry name" value="TruB_bact"/>
    <property type="match status" value="1"/>
</dbReference>
<reference evidence="8 9" key="1">
    <citation type="submission" date="2021-01" db="EMBL/GenBank/DDBJ databases">
        <title>Genome public.</title>
        <authorList>
            <person name="Liu C."/>
            <person name="Sun Q."/>
        </authorList>
    </citation>
    <scope>NUCLEOTIDE SEQUENCE [LARGE SCALE GENOMIC DNA]</scope>
    <source>
        <strain evidence="8 9">YIM B02515</strain>
    </source>
</reference>
<evidence type="ECO:0000256" key="5">
    <source>
        <dbReference type="HAMAP-Rule" id="MF_01080"/>
    </source>
</evidence>
<dbReference type="RefSeq" id="WP_202747529.1">
    <property type="nucleotide sequence ID" value="NZ_JAESWC010000002.1"/>
</dbReference>
<dbReference type="Proteomes" id="UP000632377">
    <property type="component" value="Unassembled WGS sequence"/>
</dbReference>
<organism evidence="8 9">
    <name type="scientific">Clostridium rhizosphaerae</name>
    <dbReference type="NCBI Taxonomy" id="2803861"/>
    <lineage>
        <taxon>Bacteria</taxon>
        <taxon>Bacillati</taxon>
        <taxon>Bacillota</taxon>
        <taxon>Clostridia</taxon>
        <taxon>Eubacteriales</taxon>
        <taxon>Clostridiaceae</taxon>
        <taxon>Clostridium</taxon>
    </lineage>
</organism>
<dbReference type="PANTHER" id="PTHR13767">
    <property type="entry name" value="TRNA-PSEUDOURIDINE SYNTHASE"/>
    <property type="match status" value="1"/>
</dbReference>
<proteinExistence type="inferred from homology"/>
<evidence type="ECO:0000256" key="3">
    <source>
        <dbReference type="ARBA" id="ARBA00022694"/>
    </source>
</evidence>
<dbReference type="EMBL" id="JAESWC010000002">
    <property type="protein sequence ID" value="MBL4934890.1"/>
    <property type="molecule type" value="Genomic_DNA"/>
</dbReference>